<gene>
    <name evidence="3" type="ORF">GCM10007116_01550</name>
    <name evidence="2" type="ORF">HS1genome_2399</name>
</gene>
<dbReference type="Gene3D" id="3.20.20.100">
    <property type="entry name" value="NADP-dependent oxidoreductase domain"/>
    <property type="match status" value="1"/>
</dbReference>
<evidence type="ECO:0000313" key="4">
    <source>
        <dbReference type="Proteomes" id="UP000276741"/>
    </source>
</evidence>
<dbReference type="AlphaFoldDB" id="A0A348B758"/>
<dbReference type="PANTHER" id="PTHR43312">
    <property type="entry name" value="D-THREO-ALDOSE 1-DEHYDROGENASE"/>
    <property type="match status" value="1"/>
</dbReference>
<dbReference type="InterPro" id="IPR023210">
    <property type="entry name" value="NADP_OxRdtase_dom"/>
</dbReference>
<dbReference type="KEGG" id="sacd:HS1genome_2399"/>
<sequence>MIVKYRRVGNTELEVSEIGIGTWSIITDWWGAEVTKAEEVLRRAYQLGVTFYDTADYYGQGKGEEILGKTLSTVRDKVVILTKIGYNFYSGDHRKQDFTRDYLEEALSMSLKRLNTDYVDVLMLHNPRLNVIKDVEVYETMIEFKRDGKARVVGVALGPTLGWREEGLQAIGMGYEALEHIFNLIEREPGLTFLQHSGIGHFVRVPHASDVLDEERWEMLSNKKLHRALKDSAWVLKALEEIKNYLKEHPSPPLYQLAIQYILTHNAVSSVIPNMTSVHDVERFTRLSELEVLDEETMRTLNTLYEKKLKPLNLESEEETLAYK</sequence>
<dbReference type="EMBL" id="BMQS01000001">
    <property type="protein sequence ID" value="GGT87185.1"/>
    <property type="molecule type" value="Genomic_DNA"/>
</dbReference>
<dbReference type="EMBL" id="AP018553">
    <property type="protein sequence ID" value="BBD74010.1"/>
    <property type="molecule type" value="Genomic_DNA"/>
</dbReference>
<dbReference type="Proteomes" id="UP000276741">
    <property type="component" value="Chromosome"/>
</dbReference>
<evidence type="ECO:0000259" key="1">
    <source>
        <dbReference type="Pfam" id="PF00248"/>
    </source>
</evidence>
<reference evidence="3" key="4">
    <citation type="submission" date="2020-09" db="EMBL/GenBank/DDBJ databases">
        <authorList>
            <person name="Sun Q."/>
            <person name="Ohkuma M."/>
        </authorList>
    </citation>
    <scope>NUCLEOTIDE SEQUENCE</scope>
    <source>
        <strain evidence="3">JCM 31740</strain>
    </source>
</reference>
<name>A0A348B758_9CREN</name>
<dbReference type="InterPro" id="IPR036812">
    <property type="entry name" value="NAD(P)_OxRdtase_dom_sf"/>
</dbReference>
<dbReference type="InterPro" id="IPR053135">
    <property type="entry name" value="AKR2_Oxidoreductase"/>
</dbReference>
<reference evidence="4" key="2">
    <citation type="submission" date="2018-04" db="EMBL/GenBank/DDBJ databases">
        <title>Complete genome sequence of Sulfodiicoccus acidiphilus strain HS-1.</title>
        <authorList>
            <person name="Sakai H.D."/>
            <person name="Kurosawa N."/>
        </authorList>
    </citation>
    <scope>NUCLEOTIDE SEQUENCE [LARGE SCALE GENOMIC DNA]</scope>
    <source>
        <strain evidence="4">HS-1</strain>
    </source>
</reference>
<reference evidence="3" key="1">
    <citation type="journal article" date="2014" name="Int. J. Syst. Evol. Microbiol.">
        <title>Complete genome sequence of Corynebacterium casei LMG S-19264T (=DSM 44701T), isolated from a smear-ripened cheese.</title>
        <authorList>
            <consortium name="US DOE Joint Genome Institute (JGI-PGF)"/>
            <person name="Walter F."/>
            <person name="Albersmeier A."/>
            <person name="Kalinowski J."/>
            <person name="Ruckert C."/>
        </authorList>
    </citation>
    <scope>NUCLEOTIDE SEQUENCE</scope>
    <source>
        <strain evidence="3">JCM 31740</strain>
    </source>
</reference>
<dbReference type="SUPFAM" id="SSF51430">
    <property type="entry name" value="NAD(P)-linked oxidoreductase"/>
    <property type="match status" value="1"/>
</dbReference>
<reference evidence="2" key="3">
    <citation type="journal article" date="2019" name="BMC Res. Notes">
        <title>Complete genome sequence of the Sulfodiicoccus acidiphilus strain HS-1T, the first crenarchaeon that lacks polB3, isolated from an acidic hot spring in Ohwaku-dani, Hakone, Japan.</title>
        <authorList>
            <person name="Sakai H.D."/>
            <person name="Kurosawa N."/>
        </authorList>
    </citation>
    <scope>NUCLEOTIDE SEQUENCE</scope>
    <source>
        <strain evidence="2">HS-1</strain>
    </source>
</reference>
<dbReference type="PANTHER" id="PTHR43312:SF1">
    <property type="entry name" value="NADP-DEPENDENT OXIDOREDUCTASE DOMAIN-CONTAINING PROTEIN"/>
    <property type="match status" value="1"/>
</dbReference>
<organism evidence="2 4">
    <name type="scientific">Sulfodiicoccus acidiphilus</name>
    <dbReference type="NCBI Taxonomy" id="1670455"/>
    <lineage>
        <taxon>Archaea</taxon>
        <taxon>Thermoproteota</taxon>
        <taxon>Thermoprotei</taxon>
        <taxon>Sulfolobales</taxon>
        <taxon>Sulfolobaceae</taxon>
        <taxon>Sulfodiicoccus</taxon>
    </lineage>
</organism>
<evidence type="ECO:0000313" key="3">
    <source>
        <dbReference type="EMBL" id="GGT87185.1"/>
    </source>
</evidence>
<feature type="domain" description="NADP-dependent oxidoreductase" evidence="1">
    <location>
        <begin position="17"/>
        <end position="305"/>
    </location>
</feature>
<dbReference type="CDD" id="cd19086">
    <property type="entry name" value="AKR_AKR11C1"/>
    <property type="match status" value="1"/>
</dbReference>
<dbReference type="Proteomes" id="UP000616143">
    <property type="component" value="Unassembled WGS sequence"/>
</dbReference>
<dbReference type="Pfam" id="PF00248">
    <property type="entry name" value="Aldo_ket_red"/>
    <property type="match status" value="1"/>
</dbReference>
<protein>
    <submittedName>
        <fullName evidence="2">Aldo/keto reductase</fullName>
    </submittedName>
</protein>
<keyword evidence="4" id="KW-1185">Reference proteome</keyword>
<accession>A0A348B758</accession>
<evidence type="ECO:0000313" key="2">
    <source>
        <dbReference type="EMBL" id="BBD74010.1"/>
    </source>
</evidence>
<proteinExistence type="predicted"/>